<organism evidence="8 9">
    <name type="scientific">Trichonephila clavipes</name>
    <name type="common">Golden silk orbweaver</name>
    <name type="synonym">Nephila clavipes</name>
    <dbReference type="NCBI Taxonomy" id="2585209"/>
    <lineage>
        <taxon>Eukaryota</taxon>
        <taxon>Metazoa</taxon>
        <taxon>Ecdysozoa</taxon>
        <taxon>Arthropoda</taxon>
        <taxon>Chelicerata</taxon>
        <taxon>Arachnida</taxon>
        <taxon>Araneae</taxon>
        <taxon>Araneomorphae</taxon>
        <taxon>Entelegynae</taxon>
        <taxon>Araneoidea</taxon>
        <taxon>Nephilidae</taxon>
        <taxon>Trichonephila</taxon>
    </lineage>
</organism>
<keyword evidence="1" id="KW-0548">Nucleotidyltransferase</keyword>
<sequence length="559" mass="63295">MMYTFISTIPQLTIFKILIAGDVDAKSSINHGNNTQRGTTNLNSSDSRRNSNSNRNSTSGRNGTTNPSNSINCIKTQTNKRALIPVVINNSIEIQALCDPCADITIIQQSCIPADAVVHPWTDGQFQVVDHKINPIEDVVLPDLNTKILPSQAQLIPKFAKLSTIQQAQLDAVIGKFSDVFYSDDDNIGLCPYIEFKIDFQHDKPIRCRPCRLSEPDRQFLNMQNQKWLKQGICRPSNSTYAAPAFIVEQPFHESTPRRVVINYPRTINSITKLDPHPIDHMEDVIKRIVRKCYISKRDVKSAFNTIRIRETDIFKIGFVTPDGHYELLRMPFGVSNGPSTMTRAIKLAYEHLAPHNDGERPDPDRTASVQRYSQLKSIHEVRSFLGFANQFRKNIQNYAVIAKPLTSVLKGLERKTSNATIILTDDQQRTFETLKTAITTAPILAYFKQGLPTFLETDASYSGLGAVLSQDQNGKRRVIEYASRTLKDAETRYHSNELECIAVYWALTEKFRLYLLGHKFQLITDNYTTADVVAKSAVNRKFARYLVDLAQFDFTTVH</sequence>
<dbReference type="InterPro" id="IPR043128">
    <property type="entry name" value="Rev_trsase/Diguanyl_cyclase"/>
</dbReference>
<dbReference type="CDD" id="cd09274">
    <property type="entry name" value="RNase_HI_RT_Ty3"/>
    <property type="match status" value="1"/>
</dbReference>
<name>A0A8X6RP67_TRICX</name>
<dbReference type="InterPro" id="IPR051320">
    <property type="entry name" value="Viral_Replic_Matur_Polypro"/>
</dbReference>
<accession>A0A8X6RP67</accession>
<dbReference type="InterPro" id="IPR041577">
    <property type="entry name" value="RT_RNaseH_2"/>
</dbReference>
<dbReference type="GO" id="GO:0003964">
    <property type="term" value="F:RNA-directed DNA polymerase activity"/>
    <property type="evidence" value="ECO:0007669"/>
    <property type="project" value="UniProtKB-KW"/>
</dbReference>
<dbReference type="EMBL" id="BMAU01021183">
    <property type="protein sequence ID" value="GFX95061.1"/>
    <property type="molecule type" value="Genomic_DNA"/>
</dbReference>
<feature type="domain" description="Reverse transcriptase" evidence="6">
    <location>
        <begin position="266"/>
        <end position="355"/>
    </location>
</feature>
<dbReference type="Gene3D" id="3.10.20.370">
    <property type="match status" value="1"/>
</dbReference>
<evidence type="ECO:0000313" key="8">
    <source>
        <dbReference type="EMBL" id="GFX95061.1"/>
    </source>
</evidence>
<evidence type="ECO:0000259" key="7">
    <source>
        <dbReference type="Pfam" id="PF17919"/>
    </source>
</evidence>
<evidence type="ECO:0000256" key="1">
    <source>
        <dbReference type="ARBA" id="ARBA00022695"/>
    </source>
</evidence>
<keyword evidence="9" id="KW-1185">Reference proteome</keyword>
<dbReference type="PANTHER" id="PTHR33064">
    <property type="entry name" value="POL PROTEIN"/>
    <property type="match status" value="1"/>
</dbReference>
<feature type="compositionally biased region" description="Low complexity" evidence="5">
    <location>
        <begin position="39"/>
        <end position="70"/>
    </location>
</feature>
<evidence type="ECO:0000256" key="4">
    <source>
        <dbReference type="ARBA" id="ARBA00022918"/>
    </source>
</evidence>
<dbReference type="CDD" id="cd01647">
    <property type="entry name" value="RT_LTR"/>
    <property type="match status" value="1"/>
</dbReference>
<feature type="region of interest" description="Disordered" evidence="5">
    <location>
        <begin position="28"/>
        <end position="72"/>
    </location>
</feature>
<evidence type="ECO:0000313" key="9">
    <source>
        <dbReference type="Proteomes" id="UP000887159"/>
    </source>
</evidence>
<dbReference type="SUPFAM" id="SSF56672">
    <property type="entry name" value="DNA/RNA polymerases"/>
    <property type="match status" value="1"/>
</dbReference>
<keyword evidence="3" id="KW-0378">Hydrolase</keyword>
<evidence type="ECO:0000256" key="2">
    <source>
        <dbReference type="ARBA" id="ARBA00022722"/>
    </source>
</evidence>
<dbReference type="Gene3D" id="3.10.10.10">
    <property type="entry name" value="HIV Type 1 Reverse Transcriptase, subunit A, domain 1"/>
    <property type="match status" value="1"/>
</dbReference>
<dbReference type="InterPro" id="IPR000477">
    <property type="entry name" value="RT_dom"/>
</dbReference>
<keyword evidence="3" id="KW-0255">Endonuclease</keyword>
<reference evidence="8" key="1">
    <citation type="submission" date="2020-08" db="EMBL/GenBank/DDBJ databases">
        <title>Multicomponent nature underlies the extraordinary mechanical properties of spider dragline silk.</title>
        <authorList>
            <person name="Kono N."/>
            <person name="Nakamura H."/>
            <person name="Mori M."/>
            <person name="Yoshida Y."/>
            <person name="Ohtoshi R."/>
            <person name="Malay A.D."/>
            <person name="Moran D.A.P."/>
            <person name="Tomita M."/>
            <person name="Numata K."/>
            <person name="Arakawa K."/>
        </authorList>
    </citation>
    <scope>NUCLEOTIDE SEQUENCE</scope>
</reference>
<keyword evidence="1" id="KW-0808">Transferase</keyword>
<evidence type="ECO:0000256" key="5">
    <source>
        <dbReference type="SAM" id="MobiDB-lite"/>
    </source>
</evidence>
<dbReference type="Gene3D" id="3.30.70.270">
    <property type="match status" value="2"/>
</dbReference>
<dbReference type="AlphaFoldDB" id="A0A8X6RP67"/>
<evidence type="ECO:0000259" key="6">
    <source>
        <dbReference type="Pfam" id="PF00078"/>
    </source>
</evidence>
<evidence type="ECO:0000256" key="3">
    <source>
        <dbReference type="ARBA" id="ARBA00022759"/>
    </source>
</evidence>
<dbReference type="InterPro" id="IPR043502">
    <property type="entry name" value="DNA/RNA_pol_sf"/>
</dbReference>
<dbReference type="Pfam" id="PF17919">
    <property type="entry name" value="RT_RNaseH_2"/>
    <property type="match status" value="1"/>
</dbReference>
<keyword evidence="2" id="KW-0540">Nuclease</keyword>
<protein>
    <submittedName>
        <fullName evidence="8">Retrovirus-related Pol polyprotein from transposon 17.6</fullName>
    </submittedName>
</protein>
<feature type="compositionally biased region" description="Polar residues" evidence="5">
    <location>
        <begin position="28"/>
        <end position="38"/>
    </location>
</feature>
<dbReference type="Pfam" id="PF00078">
    <property type="entry name" value="RVT_1"/>
    <property type="match status" value="1"/>
</dbReference>
<gene>
    <name evidence="8" type="primary">pol</name>
    <name evidence="8" type="ORF">TNCV_3605201</name>
</gene>
<keyword evidence="4" id="KW-0695">RNA-directed DNA polymerase</keyword>
<dbReference type="Proteomes" id="UP000887159">
    <property type="component" value="Unassembled WGS sequence"/>
</dbReference>
<proteinExistence type="predicted"/>
<dbReference type="PANTHER" id="PTHR33064:SF37">
    <property type="entry name" value="RIBONUCLEASE H"/>
    <property type="match status" value="1"/>
</dbReference>
<comment type="caution">
    <text evidence="8">The sequence shown here is derived from an EMBL/GenBank/DDBJ whole genome shotgun (WGS) entry which is preliminary data.</text>
</comment>
<dbReference type="GO" id="GO:0004519">
    <property type="term" value="F:endonuclease activity"/>
    <property type="evidence" value="ECO:0007669"/>
    <property type="project" value="UniProtKB-KW"/>
</dbReference>
<feature type="domain" description="Reverse transcriptase/retrotransposon-derived protein RNase H-like" evidence="7">
    <location>
        <begin position="425"/>
        <end position="522"/>
    </location>
</feature>
<dbReference type="FunFam" id="3.10.20.370:FF:000001">
    <property type="entry name" value="Retrovirus-related Pol polyprotein from transposon 17.6-like protein"/>
    <property type="match status" value="1"/>
</dbReference>